<dbReference type="GO" id="GO:0016705">
    <property type="term" value="F:oxidoreductase activity, acting on paired donors, with incorporation or reduction of molecular oxygen"/>
    <property type="evidence" value="ECO:0007669"/>
    <property type="project" value="InterPro"/>
</dbReference>
<evidence type="ECO:0000256" key="7">
    <source>
        <dbReference type="ARBA" id="ARBA00023033"/>
    </source>
</evidence>
<comment type="caution">
    <text evidence="10">The sequence shown here is derived from an EMBL/GenBank/DDBJ whole genome shotgun (WGS) entry which is preliminary data.</text>
</comment>
<dbReference type="Pfam" id="PF00067">
    <property type="entry name" value="p450"/>
    <property type="match status" value="1"/>
</dbReference>
<keyword evidence="11" id="KW-1185">Reference proteome</keyword>
<feature type="binding site" description="axial binding residue" evidence="8">
    <location>
        <position position="419"/>
    </location>
    <ligand>
        <name>heme</name>
        <dbReference type="ChEBI" id="CHEBI:30413"/>
    </ligand>
    <ligandPart>
        <name>Fe</name>
        <dbReference type="ChEBI" id="CHEBI:18248"/>
    </ligandPart>
</feature>
<dbReference type="GO" id="GO:0005506">
    <property type="term" value="F:iron ion binding"/>
    <property type="evidence" value="ECO:0007669"/>
    <property type="project" value="InterPro"/>
</dbReference>
<reference evidence="11" key="1">
    <citation type="journal article" date="2023" name="Mol. Phylogenet. Evol.">
        <title>Genome-scale phylogeny and comparative genomics of the fungal order Sordariales.</title>
        <authorList>
            <person name="Hensen N."/>
            <person name="Bonometti L."/>
            <person name="Westerberg I."/>
            <person name="Brannstrom I.O."/>
            <person name="Guillou S."/>
            <person name="Cros-Aarteil S."/>
            <person name="Calhoun S."/>
            <person name="Haridas S."/>
            <person name="Kuo A."/>
            <person name="Mondo S."/>
            <person name="Pangilinan J."/>
            <person name="Riley R."/>
            <person name="LaButti K."/>
            <person name="Andreopoulos B."/>
            <person name="Lipzen A."/>
            <person name="Chen C."/>
            <person name="Yan M."/>
            <person name="Daum C."/>
            <person name="Ng V."/>
            <person name="Clum A."/>
            <person name="Steindorff A."/>
            <person name="Ohm R.A."/>
            <person name="Martin F."/>
            <person name="Silar P."/>
            <person name="Natvig D.O."/>
            <person name="Lalanne C."/>
            <person name="Gautier V."/>
            <person name="Ament-Velasquez S.L."/>
            <person name="Kruys A."/>
            <person name="Hutchinson M.I."/>
            <person name="Powell A.J."/>
            <person name="Barry K."/>
            <person name="Miller A.N."/>
            <person name="Grigoriev I.V."/>
            <person name="Debuchy R."/>
            <person name="Gladieux P."/>
            <person name="Hiltunen Thoren M."/>
            <person name="Johannesson H."/>
        </authorList>
    </citation>
    <scope>NUCLEOTIDE SEQUENCE [LARGE SCALE GENOMIC DNA]</scope>
    <source>
        <strain evidence="11">CBS 284.82</strain>
    </source>
</reference>
<dbReference type="AlphaFoldDB" id="A0AAN6SQJ8"/>
<protein>
    <submittedName>
        <fullName evidence="10">Cytochrome P450</fullName>
    </submittedName>
</protein>
<dbReference type="PRINTS" id="PR00463">
    <property type="entry name" value="EP450I"/>
</dbReference>
<dbReference type="SUPFAM" id="SSF48264">
    <property type="entry name" value="Cytochrome P450"/>
    <property type="match status" value="1"/>
</dbReference>
<keyword evidence="6 8" id="KW-0408">Iron</keyword>
<evidence type="ECO:0000256" key="3">
    <source>
        <dbReference type="ARBA" id="ARBA00022617"/>
    </source>
</evidence>
<dbReference type="InterPro" id="IPR002401">
    <property type="entry name" value="Cyt_P450_E_grp-I"/>
</dbReference>
<evidence type="ECO:0000256" key="2">
    <source>
        <dbReference type="ARBA" id="ARBA00010617"/>
    </source>
</evidence>
<keyword evidence="4 8" id="KW-0479">Metal-binding</keyword>
<dbReference type="PRINTS" id="PR00385">
    <property type="entry name" value="P450"/>
</dbReference>
<gene>
    <name evidence="10" type="ORF">C8A01DRAFT_47137</name>
</gene>
<name>A0AAN6SQJ8_9PEZI</name>
<dbReference type="InterPro" id="IPR001128">
    <property type="entry name" value="Cyt_P450"/>
</dbReference>
<dbReference type="PROSITE" id="PS00086">
    <property type="entry name" value="CYTOCHROME_P450"/>
    <property type="match status" value="1"/>
</dbReference>
<evidence type="ECO:0000256" key="9">
    <source>
        <dbReference type="RuleBase" id="RU000461"/>
    </source>
</evidence>
<organism evidence="10 11">
    <name type="scientific">Parachaetomium inaequale</name>
    <dbReference type="NCBI Taxonomy" id="2588326"/>
    <lineage>
        <taxon>Eukaryota</taxon>
        <taxon>Fungi</taxon>
        <taxon>Dikarya</taxon>
        <taxon>Ascomycota</taxon>
        <taxon>Pezizomycotina</taxon>
        <taxon>Sordariomycetes</taxon>
        <taxon>Sordariomycetidae</taxon>
        <taxon>Sordariales</taxon>
        <taxon>Chaetomiaceae</taxon>
        <taxon>Parachaetomium</taxon>
    </lineage>
</organism>
<evidence type="ECO:0000256" key="8">
    <source>
        <dbReference type="PIRSR" id="PIRSR602401-1"/>
    </source>
</evidence>
<dbReference type="PANTHER" id="PTHR24305:SF230">
    <property type="entry name" value="P450, PUTATIVE (EUROFUNG)-RELATED"/>
    <property type="match status" value="1"/>
</dbReference>
<evidence type="ECO:0000313" key="10">
    <source>
        <dbReference type="EMBL" id="KAK4039424.1"/>
    </source>
</evidence>
<dbReference type="InterPro" id="IPR050121">
    <property type="entry name" value="Cytochrome_P450_monoxygenase"/>
</dbReference>
<keyword evidence="3 8" id="KW-0349">Heme</keyword>
<dbReference type="Proteomes" id="UP001303115">
    <property type="component" value="Unassembled WGS sequence"/>
</dbReference>
<proteinExistence type="inferred from homology"/>
<evidence type="ECO:0000256" key="5">
    <source>
        <dbReference type="ARBA" id="ARBA00023002"/>
    </source>
</evidence>
<accession>A0AAN6SQJ8</accession>
<dbReference type="EMBL" id="MU854401">
    <property type="protein sequence ID" value="KAK4039424.1"/>
    <property type="molecule type" value="Genomic_DNA"/>
</dbReference>
<evidence type="ECO:0000256" key="6">
    <source>
        <dbReference type="ARBA" id="ARBA00023004"/>
    </source>
</evidence>
<comment type="similarity">
    <text evidence="2 9">Belongs to the cytochrome P450 family.</text>
</comment>
<dbReference type="InterPro" id="IPR036396">
    <property type="entry name" value="Cyt_P450_sf"/>
</dbReference>
<dbReference type="GO" id="GO:0020037">
    <property type="term" value="F:heme binding"/>
    <property type="evidence" value="ECO:0007669"/>
    <property type="project" value="InterPro"/>
</dbReference>
<dbReference type="CDD" id="cd11058">
    <property type="entry name" value="CYP60B-like"/>
    <property type="match status" value="1"/>
</dbReference>
<evidence type="ECO:0000256" key="1">
    <source>
        <dbReference type="ARBA" id="ARBA00001971"/>
    </source>
</evidence>
<dbReference type="Gene3D" id="1.10.630.10">
    <property type="entry name" value="Cytochrome P450"/>
    <property type="match status" value="1"/>
</dbReference>
<comment type="cofactor">
    <cofactor evidence="1 8">
        <name>heme</name>
        <dbReference type="ChEBI" id="CHEBI:30413"/>
    </cofactor>
</comment>
<dbReference type="InterPro" id="IPR017972">
    <property type="entry name" value="Cyt_P450_CS"/>
</dbReference>
<sequence>MLLDTALQHLPSVLWTLLYAIPVLRYGPVVRLGPNHLSYTDVGAWKDIFGHRAGEHIKLQENPKSRMFYRDQIIDRSKTDATNIIDADREEHSRLRRAVAGGFSEKAMREQEPVIAGYVDMLVDGIRRRSEKGEEVDIVKWYNWATFDVVGDLVFAESFGCLEGERGHPFVNLVTGLAAQAAEFTAMKYAGLQKVPGFKWGLNKVVKFVAKDLFSEMQRVMGAKLQHRLEVKEERTDLFEGLMSKREEWNLDMNRLQANAAILAAAGSETTASLLTGVSFLLLQNPDAMEKLKHEVRSSFNGVADITITSVGRLPYLLACLNEGLRRYPPAVSNLPREVHEGGEMICGEFVPEETIVEVQHYAMNHSSQHWHDPFAFKPERWLNKVDSELGEAKERGEKDADGDRLEAMQTFSVGPRNCVGRNLAYAEMRLIMARIIFEFDMELADQCRDWLKNARVYTIWEKEPLYVRFTPVKRG</sequence>
<dbReference type="GO" id="GO:0004497">
    <property type="term" value="F:monooxygenase activity"/>
    <property type="evidence" value="ECO:0007669"/>
    <property type="project" value="UniProtKB-KW"/>
</dbReference>
<keyword evidence="7 9" id="KW-0503">Monooxygenase</keyword>
<evidence type="ECO:0000256" key="4">
    <source>
        <dbReference type="ARBA" id="ARBA00022723"/>
    </source>
</evidence>
<keyword evidence="5 9" id="KW-0560">Oxidoreductase</keyword>
<dbReference type="PANTHER" id="PTHR24305">
    <property type="entry name" value="CYTOCHROME P450"/>
    <property type="match status" value="1"/>
</dbReference>
<evidence type="ECO:0000313" key="11">
    <source>
        <dbReference type="Proteomes" id="UP001303115"/>
    </source>
</evidence>